<gene>
    <name evidence="1" type="ORF">FXN61_06800</name>
</gene>
<keyword evidence="2" id="KW-1185">Reference proteome</keyword>
<dbReference type="RefSeq" id="WP_167971332.1">
    <property type="nucleotide sequence ID" value="NZ_VSRL01000015.1"/>
</dbReference>
<protein>
    <recommendedName>
        <fullName evidence="3">DUF4259 domain-containing protein</fullName>
    </recommendedName>
</protein>
<proteinExistence type="predicted"/>
<evidence type="ECO:0000313" key="2">
    <source>
        <dbReference type="Proteomes" id="UP001515943"/>
    </source>
</evidence>
<dbReference type="Proteomes" id="UP001515943">
    <property type="component" value="Unassembled WGS sequence"/>
</dbReference>
<evidence type="ECO:0008006" key="3">
    <source>
        <dbReference type="Google" id="ProtNLM"/>
    </source>
</evidence>
<reference evidence="1 2" key="1">
    <citation type="submission" date="2019-08" db="EMBL/GenBank/DDBJ databases">
        <title>Lentzea from Indian Himalayas.</title>
        <authorList>
            <person name="Mandal S."/>
            <person name="Mallick Gupta A."/>
            <person name="Maiti P.K."/>
            <person name="Sarkar J."/>
            <person name="Mandal S."/>
        </authorList>
    </citation>
    <scope>NUCLEOTIDE SEQUENCE [LARGE SCALE GENOMIC DNA]</scope>
    <source>
        <strain evidence="1 2">PSKA42</strain>
    </source>
</reference>
<evidence type="ECO:0000313" key="1">
    <source>
        <dbReference type="EMBL" id="NKE56555.1"/>
    </source>
</evidence>
<sequence length="151" mass="16680">MTVEEFRDVVALWHVGQRSASDVVRAACELLVAGVDGPSVSALAGASLRHAWEEMPPLLEDALRELGLEHHELGSEGGKEEGLRLMARRTLAGKMPPRELAEWVHNNFGHDLPQAEGLARLDDIYDVLEYTDLSPADVDDQVMTEVRRITS</sequence>
<comment type="caution">
    <text evidence="1">The sequence shown here is derived from an EMBL/GenBank/DDBJ whole genome shotgun (WGS) entry which is preliminary data.</text>
</comment>
<organism evidence="1 2">
    <name type="scientific">Lentzea indica</name>
    <dbReference type="NCBI Taxonomy" id="2604800"/>
    <lineage>
        <taxon>Bacteria</taxon>
        <taxon>Bacillati</taxon>
        <taxon>Actinomycetota</taxon>
        <taxon>Actinomycetes</taxon>
        <taxon>Pseudonocardiales</taxon>
        <taxon>Pseudonocardiaceae</taxon>
        <taxon>Lentzea</taxon>
    </lineage>
</organism>
<dbReference type="EMBL" id="VSRL01000015">
    <property type="protein sequence ID" value="NKE56555.1"/>
    <property type="molecule type" value="Genomic_DNA"/>
</dbReference>
<accession>A0ABX1FCP1</accession>
<name>A0ABX1FCP1_9PSEU</name>